<keyword evidence="3" id="KW-1185">Reference proteome</keyword>
<protein>
    <submittedName>
        <fullName evidence="2">Uncharacterized protein</fullName>
    </submittedName>
</protein>
<comment type="caution">
    <text evidence="2">The sequence shown here is derived from an EMBL/GenBank/DDBJ whole genome shotgun (WGS) entry which is preliminary data.</text>
</comment>
<dbReference type="AlphaFoldDB" id="A0ABD2QGZ5"/>
<dbReference type="SUPFAM" id="SSF52058">
    <property type="entry name" value="L domain-like"/>
    <property type="match status" value="1"/>
</dbReference>
<dbReference type="InterPro" id="IPR032675">
    <property type="entry name" value="LRR_dom_sf"/>
</dbReference>
<proteinExistence type="predicted"/>
<evidence type="ECO:0000313" key="2">
    <source>
        <dbReference type="EMBL" id="KAL3318673.1"/>
    </source>
</evidence>
<feature type="region of interest" description="Disordered" evidence="1">
    <location>
        <begin position="110"/>
        <end position="136"/>
    </location>
</feature>
<dbReference type="Proteomes" id="UP001626550">
    <property type="component" value="Unassembled WGS sequence"/>
</dbReference>
<evidence type="ECO:0000256" key="1">
    <source>
        <dbReference type="SAM" id="MobiDB-lite"/>
    </source>
</evidence>
<evidence type="ECO:0000313" key="3">
    <source>
        <dbReference type="Proteomes" id="UP001626550"/>
    </source>
</evidence>
<gene>
    <name evidence="2" type="ORF">Ciccas_002665</name>
</gene>
<dbReference type="EMBL" id="JBJKFK010000216">
    <property type="protein sequence ID" value="KAL3318673.1"/>
    <property type="molecule type" value="Genomic_DNA"/>
</dbReference>
<accession>A0ABD2QGZ5</accession>
<name>A0ABD2QGZ5_9PLAT</name>
<sequence length="238" mass="26695">MFNFSLTIATASFRPSKVLFMDGLGIKNVGNQEKLQEIAGHVEELDLSANSINSWKEVFILLQCLPSLRSLNLSYNPLGQNYVATKPFEIPVTTLETSKHLPIIEKRADRKDSFTSNSDSAHGSSLQSTPSTPTAAFSDQCSLSTYSNQVLEFEPAPSTAQDREIWLYDSTEDLTFGQNNEQEVEIQKVGEYLSPCKFALQRGLIRESTIYPQLNVLILNSTNIPWPWVSEILERCPK</sequence>
<dbReference type="Gene3D" id="3.80.10.10">
    <property type="entry name" value="Ribonuclease Inhibitor"/>
    <property type="match status" value="1"/>
</dbReference>
<feature type="compositionally biased region" description="Polar residues" evidence="1">
    <location>
        <begin position="114"/>
        <end position="136"/>
    </location>
</feature>
<organism evidence="2 3">
    <name type="scientific">Cichlidogyrus casuarinus</name>
    <dbReference type="NCBI Taxonomy" id="1844966"/>
    <lineage>
        <taxon>Eukaryota</taxon>
        <taxon>Metazoa</taxon>
        <taxon>Spiralia</taxon>
        <taxon>Lophotrochozoa</taxon>
        <taxon>Platyhelminthes</taxon>
        <taxon>Monogenea</taxon>
        <taxon>Monopisthocotylea</taxon>
        <taxon>Dactylogyridea</taxon>
        <taxon>Ancyrocephalidae</taxon>
        <taxon>Cichlidogyrus</taxon>
    </lineage>
</organism>
<reference evidence="2 3" key="1">
    <citation type="submission" date="2024-11" db="EMBL/GenBank/DDBJ databases">
        <title>Adaptive evolution of stress response genes in parasites aligns with host niche diversity.</title>
        <authorList>
            <person name="Hahn C."/>
            <person name="Resl P."/>
        </authorList>
    </citation>
    <scope>NUCLEOTIDE SEQUENCE [LARGE SCALE GENOMIC DNA]</scope>
    <source>
        <strain evidence="2">EGGRZ-B1_66</strain>
        <tissue evidence="2">Body</tissue>
    </source>
</reference>